<feature type="signal peptide" evidence="1">
    <location>
        <begin position="1"/>
        <end position="20"/>
    </location>
</feature>
<keyword evidence="1" id="KW-0732">Signal</keyword>
<gene>
    <name evidence="2" type="ORF">H2204_004367</name>
</gene>
<evidence type="ECO:0000256" key="1">
    <source>
        <dbReference type="SAM" id="SignalP"/>
    </source>
</evidence>
<proteinExistence type="predicted"/>
<evidence type="ECO:0008006" key="4">
    <source>
        <dbReference type="Google" id="ProtNLM"/>
    </source>
</evidence>
<comment type="caution">
    <text evidence="2">The sequence shown here is derived from an EMBL/GenBank/DDBJ whole genome shotgun (WGS) entry which is preliminary data.</text>
</comment>
<evidence type="ECO:0000313" key="2">
    <source>
        <dbReference type="EMBL" id="KAJ9638596.1"/>
    </source>
</evidence>
<name>A0AA39D148_9EURO</name>
<reference evidence="2" key="1">
    <citation type="submission" date="2022-10" db="EMBL/GenBank/DDBJ databases">
        <title>Culturing micro-colonial fungi from biological soil crusts in the Mojave desert and describing Neophaeococcomyces mojavensis, and introducing the new genera and species Taxawa tesnikishii.</title>
        <authorList>
            <person name="Kurbessoian T."/>
            <person name="Stajich J.E."/>
        </authorList>
    </citation>
    <scope>NUCLEOTIDE SEQUENCE</scope>
    <source>
        <strain evidence="2">TK_35</strain>
    </source>
</reference>
<accession>A0AA39D148</accession>
<organism evidence="2 3">
    <name type="scientific">Knufia peltigerae</name>
    <dbReference type="NCBI Taxonomy" id="1002370"/>
    <lineage>
        <taxon>Eukaryota</taxon>
        <taxon>Fungi</taxon>
        <taxon>Dikarya</taxon>
        <taxon>Ascomycota</taxon>
        <taxon>Pezizomycotina</taxon>
        <taxon>Eurotiomycetes</taxon>
        <taxon>Chaetothyriomycetidae</taxon>
        <taxon>Chaetothyriales</taxon>
        <taxon>Trichomeriaceae</taxon>
        <taxon>Knufia</taxon>
    </lineage>
</organism>
<dbReference type="Proteomes" id="UP001172681">
    <property type="component" value="Unassembled WGS sequence"/>
</dbReference>
<dbReference type="AlphaFoldDB" id="A0AA39D148"/>
<protein>
    <recommendedName>
        <fullName evidence="4">Apple domain-containing protein</fullName>
    </recommendedName>
</protein>
<feature type="chain" id="PRO_5041284157" description="Apple domain-containing protein" evidence="1">
    <location>
        <begin position="21"/>
        <end position="302"/>
    </location>
</feature>
<sequence length="302" mass="31832">MVKYTSAVLASAALATTVVANGPVCSVVTEVVTGDWYWVADPTWADWAATTTTTKPAKKTTTTPAATWADWDTTTTVVDPTWVDWDTTTTTKKPAPTTTTWVDPTWLDWTTTTKKPAPTTTTWVDPTWLDWTTTTTTVKTTTTTWVDPTWLDWTSTSAAPTTTTTTTPANNGWGTTTTAAATTTTAAPVAAATCPADNGQSVTAGGSCQCDYTVNCGVHADTSGGPQFWNKGTTDSLAACLTLCDNNDKCTATIWCDDTTQCGSDYHVCWQTNGLGGVAGTGFGEISYKGSCKGGCDQSYTS</sequence>
<evidence type="ECO:0000313" key="3">
    <source>
        <dbReference type="Proteomes" id="UP001172681"/>
    </source>
</evidence>
<dbReference type="EMBL" id="JAPDRN010000021">
    <property type="protein sequence ID" value="KAJ9638596.1"/>
    <property type="molecule type" value="Genomic_DNA"/>
</dbReference>
<keyword evidence="3" id="KW-1185">Reference proteome</keyword>